<dbReference type="RefSeq" id="WP_327099029.1">
    <property type="nucleotide sequence ID" value="NZ_CP109149.1"/>
</dbReference>
<comment type="similarity">
    <text evidence="1">Belongs to the LysR transcriptional regulatory family.</text>
</comment>
<evidence type="ECO:0000256" key="3">
    <source>
        <dbReference type="ARBA" id="ARBA00023125"/>
    </source>
</evidence>
<feature type="domain" description="HTH lysR-type" evidence="6">
    <location>
        <begin position="1"/>
        <end position="58"/>
    </location>
</feature>
<dbReference type="PRINTS" id="PR00039">
    <property type="entry name" value="HTHLYSR"/>
</dbReference>
<dbReference type="InterPro" id="IPR005119">
    <property type="entry name" value="LysR_subst-bd"/>
</dbReference>
<protein>
    <submittedName>
        <fullName evidence="7">LysR family transcriptional regulator</fullName>
    </submittedName>
</protein>
<reference evidence="7" key="1">
    <citation type="submission" date="2022-10" db="EMBL/GenBank/DDBJ databases">
        <title>The complete genomes of actinobacterial strains from the NBC collection.</title>
        <authorList>
            <person name="Joergensen T.S."/>
            <person name="Alvarez Arevalo M."/>
            <person name="Sterndorff E.B."/>
            <person name="Faurdal D."/>
            <person name="Vuksanovic O."/>
            <person name="Mourched A.-S."/>
            <person name="Charusanti P."/>
            <person name="Shaw S."/>
            <person name="Blin K."/>
            <person name="Weber T."/>
        </authorList>
    </citation>
    <scope>NUCLEOTIDE SEQUENCE</scope>
    <source>
        <strain evidence="7">NBC_01482</strain>
    </source>
</reference>
<dbReference type="InterPro" id="IPR036388">
    <property type="entry name" value="WH-like_DNA-bd_sf"/>
</dbReference>
<dbReference type="PANTHER" id="PTHR30346">
    <property type="entry name" value="TRANSCRIPTIONAL DUAL REGULATOR HCAR-RELATED"/>
    <property type="match status" value="1"/>
</dbReference>
<dbReference type="Pfam" id="PF00126">
    <property type="entry name" value="HTH_1"/>
    <property type="match status" value="1"/>
</dbReference>
<dbReference type="CDD" id="cd08434">
    <property type="entry name" value="PBP2_GltC_like"/>
    <property type="match status" value="1"/>
</dbReference>
<sequence>MQLRELEWFITLTETGNMTTTAEQLNISQPTLSRALARLERKLGVKLFDRNQNRLRLNKYGEIFRAHAVRAINEINQGEERIATLVDPDRGVVSLGFLHSFGGWLIPRLLDRYRALAPRTSFELCGGASDAVVDDVRHGRIDIGFVAPQPTADDLHWLPLGHEQLGLGVPPGHAFEGRGDIAVADLMDEPMVALKVGYGLRQVTDRLCREAGFSPRIETEVTELSTLRALVAAGMGVAIIPAAQPGHPPTTPTIPFRDHAAFRQYGAVTRTHGPSGRAARRFLEFVAEQSRRQQPPTSR</sequence>
<gene>
    <name evidence="7" type="ORF">OG563_42965</name>
</gene>
<evidence type="ECO:0000256" key="1">
    <source>
        <dbReference type="ARBA" id="ARBA00009437"/>
    </source>
</evidence>
<keyword evidence="2" id="KW-0805">Transcription regulation</keyword>
<keyword evidence="8" id="KW-1185">Reference proteome</keyword>
<accession>A0ABZ1YRG2</accession>
<evidence type="ECO:0000313" key="8">
    <source>
        <dbReference type="Proteomes" id="UP001432062"/>
    </source>
</evidence>
<evidence type="ECO:0000256" key="5">
    <source>
        <dbReference type="ARBA" id="ARBA00023163"/>
    </source>
</evidence>
<dbReference type="Gene3D" id="1.10.10.10">
    <property type="entry name" value="Winged helix-like DNA-binding domain superfamily/Winged helix DNA-binding domain"/>
    <property type="match status" value="1"/>
</dbReference>
<keyword evidence="3" id="KW-0238">DNA-binding</keyword>
<organism evidence="7 8">
    <name type="scientific">Nocardia vinacea</name>
    <dbReference type="NCBI Taxonomy" id="96468"/>
    <lineage>
        <taxon>Bacteria</taxon>
        <taxon>Bacillati</taxon>
        <taxon>Actinomycetota</taxon>
        <taxon>Actinomycetes</taxon>
        <taxon>Mycobacteriales</taxon>
        <taxon>Nocardiaceae</taxon>
        <taxon>Nocardia</taxon>
    </lineage>
</organism>
<proteinExistence type="inferred from homology"/>
<dbReference type="EMBL" id="CP109441">
    <property type="protein sequence ID" value="WUV45773.1"/>
    <property type="molecule type" value="Genomic_DNA"/>
</dbReference>
<evidence type="ECO:0000313" key="7">
    <source>
        <dbReference type="EMBL" id="WUV45773.1"/>
    </source>
</evidence>
<dbReference type="Proteomes" id="UP001432062">
    <property type="component" value="Chromosome"/>
</dbReference>
<evidence type="ECO:0000259" key="6">
    <source>
        <dbReference type="PROSITE" id="PS50931"/>
    </source>
</evidence>
<keyword evidence="5" id="KW-0804">Transcription</keyword>
<keyword evidence="4" id="KW-0010">Activator</keyword>
<name>A0ABZ1YRG2_9NOCA</name>
<dbReference type="SUPFAM" id="SSF46785">
    <property type="entry name" value="Winged helix' DNA-binding domain"/>
    <property type="match status" value="1"/>
</dbReference>
<evidence type="ECO:0000256" key="4">
    <source>
        <dbReference type="ARBA" id="ARBA00023159"/>
    </source>
</evidence>
<dbReference type="InterPro" id="IPR036390">
    <property type="entry name" value="WH_DNA-bd_sf"/>
</dbReference>
<evidence type="ECO:0000256" key="2">
    <source>
        <dbReference type="ARBA" id="ARBA00023015"/>
    </source>
</evidence>
<dbReference type="PANTHER" id="PTHR30346:SF28">
    <property type="entry name" value="HTH-TYPE TRANSCRIPTIONAL REGULATOR CYNR"/>
    <property type="match status" value="1"/>
</dbReference>
<dbReference type="InterPro" id="IPR000847">
    <property type="entry name" value="LysR_HTH_N"/>
</dbReference>
<dbReference type="Gene3D" id="3.40.190.290">
    <property type="match status" value="1"/>
</dbReference>
<dbReference type="SUPFAM" id="SSF53850">
    <property type="entry name" value="Periplasmic binding protein-like II"/>
    <property type="match status" value="1"/>
</dbReference>
<dbReference type="PROSITE" id="PS50931">
    <property type="entry name" value="HTH_LYSR"/>
    <property type="match status" value="1"/>
</dbReference>
<dbReference type="Pfam" id="PF03466">
    <property type="entry name" value="LysR_substrate"/>
    <property type="match status" value="1"/>
</dbReference>